<name>A0A1U7JHV3_9HYPH</name>
<reference evidence="2 3" key="1">
    <citation type="submission" date="2016-03" db="EMBL/GenBank/DDBJ databases">
        <title>Genome sequence of Nesiotobacter sp. nov., a moderately halophilic alphaproteobacterium isolated from the Yellow Sea, China.</title>
        <authorList>
            <person name="Zhang G."/>
            <person name="Zhang R."/>
        </authorList>
    </citation>
    <scope>NUCLEOTIDE SEQUENCE [LARGE SCALE GENOMIC DNA]</scope>
    <source>
        <strain evidence="2 3">WB1-6</strain>
    </source>
</reference>
<sequence length="178" mass="19994">MTFQPERGLFPPFLQQALRFAPPPPLGFVLTRAVRRLAHQRPDLFERLDEYRHAHFIINPVDLPHVFRLIPNGKHASVEMIARKNMPEGTARISGPLILLLGLVDGTYDGDALFFTRDLVIDGDTDAVLALRNTMEEADLTPAELLGFKGALRDHLDSTADKTFSAMRRYLHAPEVNA</sequence>
<accession>A0A1U7JHV3</accession>
<dbReference type="InterPro" id="IPR003033">
    <property type="entry name" value="SCP2_sterol-bd_dom"/>
</dbReference>
<proteinExistence type="predicted"/>
<dbReference type="RefSeq" id="WP_028480698.1">
    <property type="nucleotide sequence ID" value="NZ_LVVZ01000014.1"/>
</dbReference>
<dbReference type="SUPFAM" id="SSF55718">
    <property type="entry name" value="SCP-like"/>
    <property type="match status" value="1"/>
</dbReference>
<evidence type="ECO:0000313" key="3">
    <source>
        <dbReference type="Proteomes" id="UP000185783"/>
    </source>
</evidence>
<evidence type="ECO:0000313" key="2">
    <source>
        <dbReference type="EMBL" id="OKL44297.1"/>
    </source>
</evidence>
<dbReference type="AlphaFoldDB" id="A0A1U7JHV3"/>
<dbReference type="InterPro" id="IPR036527">
    <property type="entry name" value="SCP2_sterol-bd_dom_sf"/>
</dbReference>
<evidence type="ECO:0000259" key="1">
    <source>
        <dbReference type="Pfam" id="PF02036"/>
    </source>
</evidence>
<protein>
    <recommendedName>
        <fullName evidence="1">SCP2 domain-containing protein</fullName>
    </recommendedName>
</protein>
<dbReference type="EMBL" id="LVVZ01000014">
    <property type="protein sequence ID" value="OKL44297.1"/>
    <property type="molecule type" value="Genomic_DNA"/>
</dbReference>
<dbReference type="OrthoDB" id="8479080at2"/>
<gene>
    <name evidence="2" type="ORF">A3843_07775</name>
</gene>
<keyword evidence="3" id="KW-1185">Reference proteome</keyword>
<dbReference type="STRING" id="197461.A3843_07775"/>
<comment type="caution">
    <text evidence="2">The sequence shown here is derived from an EMBL/GenBank/DDBJ whole genome shotgun (WGS) entry which is preliminary data.</text>
</comment>
<organism evidence="2 3">
    <name type="scientific">Pseudovibrio exalbescens</name>
    <dbReference type="NCBI Taxonomy" id="197461"/>
    <lineage>
        <taxon>Bacteria</taxon>
        <taxon>Pseudomonadati</taxon>
        <taxon>Pseudomonadota</taxon>
        <taxon>Alphaproteobacteria</taxon>
        <taxon>Hyphomicrobiales</taxon>
        <taxon>Stappiaceae</taxon>
        <taxon>Pseudovibrio</taxon>
    </lineage>
</organism>
<dbReference type="Proteomes" id="UP000185783">
    <property type="component" value="Unassembled WGS sequence"/>
</dbReference>
<feature type="domain" description="SCP2" evidence="1">
    <location>
        <begin position="52"/>
        <end position="135"/>
    </location>
</feature>
<dbReference type="Pfam" id="PF02036">
    <property type="entry name" value="SCP2"/>
    <property type="match status" value="1"/>
</dbReference>